<keyword evidence="3 4" id="KW-0732">Signal</keyword>
<reference evidence="5 6" key="1">
    <citation type="submission" date="2022-05" db="EMBL/GenBank/DDBJ databases">
        <title>Flavobacterium sp., isolated from activated sludge.</title>
        <authorList>
            <person name="Ran Q."/>
        </authorList>
    </citation>
    <scope>NUCLEOTIDE SEQUENCE [LARGE SCALE GENOMIC DNA]</scope>
    <source>
        <strain evidence="5 6">HXWNR70</strain>
    </source>
</reference>
<evidence type="ECO:0000256" key="3">
    <source>
        <dbReference type="ARBA" id="ARBA00022729"/>
    </source>
</evidence>
<proteinExistence type="predicted"/>
<feature type="signal peptide" evidence="4">
    <location>
        <begin position="1"/>
        <end position="19"/>
    </location>
</feature>
<feature type="chain" id="PRO_5047293135" description="Curli production assembly/transport component CsgF" evidence="4">
    <location>
        <begin position="20"/>
        <end position="148"/>
    </location>
</feature>
<comment type="caution">
    <text evidence="5">The sequence shown here is derived from an EMBL/GenBank/DDBJ whole genome shotgun (WGS) entry which is preliminary data.</text>
</comment>
<evidence type="ECO:0000256" key="4">
    <source>
        <dbReference type="SAM" id="SignalP"/>
    </source>
</evidence>
<evidence type="ECO:0000313" key="5">
    <source>
        <dbReference type="EMBL" id="MCL9808371.1"/>
    </source>
</evidence>
<dbReference type="InterPro" id="IPR018893">
    <property type="entry name" value="T8SS_CsgF"/>
</dbReference>
<dbReference type="EMBL" id="JAMLJM010000002">
    <property type="protein sequence ID" value="MCL9808371.1"/>
    <property type="molecule type" value="Genomic_DNA"/>
</dbReference>
<name>A0ABT0TLL0_9FLAO</name>
<sequence>MKNLVPILFFLLSSLSMFSQDLVYKPKNPAFGGDTFNYQWMLNSADSQNLFKDKEGEDRLNRKSELERFSENLNSQLLNQLARSLFQEQFGTGNIGSGSGGSSTGSDGIKPGVYTFGTLSVEIFSSNLGLVVDILDTATGEQTQVIIP</sequence>
<evidence type="ECO:0000256" key="2">
    <source>
        <dbReference type="ARBA" id="ARBA00014031"/>
    </source>
</evidence>
<dbReference type="Pfam" id="PF10614">
    <property type="entry name" value="CsgF"/>
    <property type="match status" value="1"/>
</dbReference>
<dbReference type="RefSeq" id="WP_250591471.1">
    <property type="nucleotide sequence ID" value="NZ_JAMLJM010000002.1"/>
</dbReference>
<organism evidence="5 6">
    <name type="scientific">Flavobacterium luminosum</name>
    <dbReference type="NCBI Taxonomy" id="2949086"/>
    <lineage>
        <taxon>Bacteria</taxon>
        <taxon>Pseudomonadati</taxon>
        <taxon>Bacteroidota</taxon>
        <taxon>Flavobacteriia</taxon>
        <taxon>Flavobacteriales</taxon>
        <taxon>Flavobacteriaceae</taxon>
        <taxon>Flavobacterium</taxon>
    </lineage>
</organism>
<protein>
    <recommendedName>
        <fullName evidence="2">Curli production assembly/transport component CsgF</fullName>
    </recommendedName>
</protein>
<keyword evidence="6" id="KW-1185">Reference proteome</keyword>
<accession>A0ABT0TLL0</accession>
<evidence type="ECO:0000256" key="1">
    <source>
        <dbReference type="ARBA" id="ARBA00003989"/>
    </source>
</evidence>
<comment type="function">
    <text evidence="1">May be involved in the biogenesis of curli organelles.</text>
</comment>
<evidence type="ECO:0000313" key="6">
    <source>
        <dbReference type="Proteomes" id="UP001317191"/>
    </source>
</evidence>
<dbReference type="Proteomes" id="UP001317191">
    <property type="component" value="Unassembled WGS sequence"/>
</dbReference>
<gene>
    <name evidence="5" type="ORF">NAT50_03270</name>
</gene>